<name>E0I911_9BACL</name>
<dbReference type="OrthoDB" id="2738084at2"/>
<dbReference type="Pfam" id="PF00578">
    <property type="entry name" value="AhpC-TSA"/>
    <property type="match status" value="1"/>
</dbReference>
<reference evidence="3 4" key="1">
    <citation type="submission" date="2010-07" db="EMBL/GenBank/DDBJ databases">
        <title>The draft genome of Paenibacillus curdlanolyticus YK9.</title>
        <authorList>
            <consortium name="US DOE Joint Genome Institute (JGI-PGF)"/>
            <person name="Lucas S."/>
            <person name="Copeland A."/>
            <person name="Lapidus A."/>
            <person name="Cheng J.-F."/>
            <person name="Bruce D."/>
            <person name="Goodwin L."/>
            <person name="Pitluck S."/>
            <person name="Land M.L."/>
            <person name="Hauser L."/>
            <person name="Chang Y.-J."/>
            <person name="Jeffries C."/>
            <person name="Anderson I.J."/>
            <person name="Johnson E."/>
            <person name="Loganathan U."/>
            <person name="Mulhopadhyay B."/>
            <person name="Kyrpides N."/>
            <person name="Woyke T.J."/>
        </authorList>
    </citation>
    <scope>NUCLEOTIDE SEQUENCE [LARGE SCALE GENOMIC DNA]</scope>
    <source>
        <strain evidence="3 4">YK9</strain>
    </source>
</reference>
<dbReference type="RefSeq" id="WP_006038145.1">
    <property type="nucleotide sequence ID" value="NZ_AEDD01000005.1"/>
</dbReference>
<dbReference type="InterPro" id="IPR013766">
    <property type="entry name" value="Thioredoxin_domain"/>
</dbReference>
<dbReference type="Gene3D" id="3.40.30.10">
    <property type="entry name" value="Glutaredoxin"/>
    <property type="match status" value="1"/>
</dbReference>
<accession>E0I911</accession>
<dbReference type="AlphaFoldDB" id="E0I911"/>
<dbReference type="PROSITE" id="PS51352">
    <property type="entry name" value="THIOREDOXIN_2"/>
    <property type="match status" value="1"/>
</dbReference>
<dbReference type="GO" id="GO:0016491">
    <property type="term" value="F:oxidoreductase activity"/>
    <property type="evidence" value="ECO:0007669"/>
    <property type="project" value="InterPro"/>
</dbReference>
<gene>
    <name evidence="3" type="ORF">PaecuDRAFT_2145</name>
</gene>
<dbReference type="GO" id="GO:0016209">
    <property type="term" value="F:antioxidant activity"/>
    <property type="evidence" value="ECO:0007669"/>
    <property type="project" value="InterPro"/>
</dbReference>
<evidence type="ECO:0000313" key="4">
    <source>
        <dbReference type="Proteomes" id="UP000005387"/>
    </source>
</evidence>
<organism evidence="3 4">
    <name type="scientific">Paenibacillus curdlanolyticus YK9</name>
    <dbReference type="NCBI Taxonomy" id="717606"/>
    <lineage>
        <taxon>Bacteria</taxon>
        <taxon>Bacillati</taxon>
        <taxon>Bacillota</taxon>
        <taxon>Bacilli</taxon>
        <taxon>Bacillales</taxon>
        <taxon>Paenibacillaceae</taxon>
        <taxon>Paenibacillus</taxon>
    </lineage>
</organism>
<evidence type="ECO:0000256" key="1">
    <source>
        <dbReference type="ARBA" id="ARBA00023157"/>
    </source>
</evidence>
<dbReference type="EMBL" id="AEDD01000005">
    <property type="protein sequence ID" value="EFM10895.1"/>
    <property type="molecule type" value="Genomic_DNA"/>
</dbReference>
<proteinExistence type="predicted"/>
<dbReference type="InterPro" id="IPR000866">
    <property type="entry name" value="AhpC/TSA"/>
</dbReference>
<dbReference type="InterPro" id="IPR036249">
    <property type="entry name" value="Thioredoxin-like_sf"/>
</dbReference>
<feature type="domain" description="Thioredoxin" evidence="2">
    <location>
        <begin position="10"/>
        <end position="145"/>
    </location>
</feature>
<evidence type="ECO:0000259" key="2">
    <source>
        <dbReference type="PROSITE" id="PS51352"/>
    </source>
</evidence>
<protein>
    <submittedName>
        <fullName evidence="3">Alkyl hydroperoxide reductase/ Thiol specific antioxidant/ Mal allergen</fullName>
    </submittedName>
</protein>
<dbReference type="STRING" id="717606.PaecuDRAFT_2145"/>
<dbReference type="eggNOG" id="COG1225">
    <property type="taxonomic scope" value="Bacteria"/>
</dbReference>
<evidence type="ECO:0000313" key="3">
    <source>
        <dbReference type="EMBL" id="EFM10895.1"/>
    </source>
</evidence>
<keyword evidence="4" id="KW-1185">Reference proteome</keyword>
<keyword evidence="1" id="KW-1015">Disulfide bond</keyword>
<dbReference type="SUPFAM" id="SSF52833">
    <property type="entry name" value="Thioredoxin-like"/>
    <property type="match status" value="1"/>
</dbReference>
<sequence>MATSMQDTGIPVGQAVPQATFTNWDGKSVELNGFTRTTAIFFISVYCSHCIDFIPSISDIVSEYDLDAAIFSTGDNEDHEEMAEFLEWHFPVISLESELMEETFNVTYLPYVLIVDASGTVLNKGVVYTKDDFQFIMQAIMPLAEGM</sequence>
<dbReference type="Proteomes" id="UP000005387">
    <property type="component" value="Unassembled WGS sequence"/>
</dbReference>